<evidence type="ECO:0000313" key="1">
    <source>
        <dbReference type="EMBL" id="CAH3183004.1"/>
    </source>
</evidence>
<sequence>FHGYENENVNRWLQRFALYLANKRIPETSKQAAIQLALHLSRPAESFYYNLCSTVQGSYVELRKALQERFAPAHRPLRLRQALSIRHQGPQEPIEKFLAD</sequence>
<name>A0ABN8RVJ4_9CNID</name>
<evidence type="ECO:0008006" key="3">
    <source>
        <dbReference type="Google" id="ProtNLM"/>
    </source>
</evidence>
<accession>A0ABN8RVJ4</accession>
<evidence type="ECO:0000313" key="2">
    <source>
        <dbReference type="Proteomes" id="UP001159405"/>
    </source>
</evidence>
<gene>
    <name evidence="1" type="ORF">PLOB_00027961</name>
</gene>
<dbReference type="Proteomes" id="UP001159405">
    <property type="component" value="Unassembled WGS sequence"/>
</dbReference>
<protein>
    <recommendedName>
        <fullName evidence="3">Retrotransposon gag domain-containing protein</fullName>
    </recommendedName>
</protein>
<comment type="caution">
    <text evidence="1">The sequence shown here is derived from an EMBL/GenBank/DDBJ whole genome shotgun (WGS) entry which is preliminary data.</text>
</comment>
<proteinExistence type="predicted"/>
<organism evidence="1 2">
    <name type="scientific">Porites lobata</name>
    <dbReference type="NCBI Taxonomy" id="104759"/>
    <lineage>
        <taxon>Eukaryota</taxon>
        <taxon>Metazoa</taxon>
        <taxon>Cnidaria</taxon>
        <taxon>Anthozoa</taxon>
        <taxon>Hexacorallia</taxon>
        <taxon>Scleractinia</taxon>
        <taxon>Fungiina</taxon>
        <taxon>Poritidae</taxon>
        <taxon>Porites</taxon>
    </lineage>
</organism>
<feature type="non-terminal residue" evidence="1">
    <location>
        <position position="1"/>
    </location>
</feature>
<reference evidence="1 2" key="1">
    <citation type="submission" date="2022-05" db="EMBL/GenBank/DDBJ databases">
        <authorList>
            <consortium name="Genoscope - CEA"/>
            <person name="William W."/>
        </authorList>
    </citation>
    <scope>NUCLEOTIDE SEQUENCE [LARGE SCALE GENOMIC DNA]</scope>
</reference>
<keyword evidence="2" id="KW-1185">Reference proteome</keyword>
<dbReference type="EMBL" id="CALNXK010000340">
    <property type="protein sequence ID" value="CAH3183004.1"/>
    <property type="molecule type" value="Genomic_DNA"/>
</dbReference>